<dbReference type="RefSeq" id="WP_150414132.1">
    <property type="nucleotide sequence ID" value="NZ_VYQF01000001.1"/>
</dbReference>
<evidence type="ECO:0000313" key="3">
    <source>
        <dbReference type="Proteomes" id="UP000326903"/>
    </source>
</evidence>
<organism evidence="2 3">
    <name type="scientific">Ginsengibacter hankyongi</name>
    <dbReference type="NCBI Taxonomy" id="2607284"/>
    <lineage>
        <taxon>Bacteria</taxon>
        <taxon>Pseudomonadati</taxon>
        <taxon>Bacteroidota</taxon>
        <taxon>Chitinophagia</taxon>
        <taxon>Chitinophagales</taxon>
        <taxon>Chitinophagaceae</taxon>
        <taxon>Ginsengibacter</taxon>
    </lineage>
</organism>
<name>A0A5J5INV9_9BACT</name>
<sequence>MRLFFTLFIVTIFCSCSVSKNYNPDKKYSKEELQEDYNLLLKILGKKHPSLYWYTSRDSMNYFFKEGYKSIKDSMTELQFGWKILAPLTSVIHCGHTSFSMSKGWNKFIRHKRIPSFPLFLKIWKDTMEVIYNLNRNDSIIKKGTIITSINGITSANIVNIMFDYMVEDGYSENVNYIRLSTSFPYFHRNIFGLYKTYNIGYIDSAGEQKNISIPYFNPPADSLKKIEKQQKNEKKLNKTSKRENIRSLQIDTTFALMTINSFSKGHLKYFFKRSFRKIRKKKITNLVIDIRANGGGDINNYVLLTKFLRNLPFKVADSAWSKGKNFGPYTRYITSGIFNNIGLSVLTHKGKDGNYHFGYWERHTFMPKRRNHFDGNVYVLINGLTFSAATLFCNAVKGQQNVTLVGEETGGGWYGNSGIMIPDIKLPNTKLRVRLPFFRIVQYNHLNVKGSGVLPDVYITPVYKDIINDIDTKMEWVRKTVKEKGE</sequence>
<dbReference type="GO" id="GO:0030288">
    <property type="term" value="C:outer membrane-bounded periplasmic space"/>
    <property type="evidence" value="ECO:0007669"/>
    <property type="project" value="TreeGrafter"/>
</dbReference>
<reference evidence="2 3" key="1">
    <citation type="submission" date="2019-09" db="EMBL/GenBank/DDBJ databases">
        <title>Draft genome sequence of Ginsengibacter sp. BR5-29.</title>
        <authorList>
            <person name="Im W.-T."/>
        </authorList>
    </citation>
    <scope>NUCLEOTIDE SEQUENCE [LARGE SCALE GENOMIC DNA]</scope>
    <source>
        <strain evidence="2 3">BR5-29</strain>
    </source>
</reference>
<dbReference type="PANTHER" id="PTHR32060">
    <property type="entry name" value="TAIL-SPECIFIC PROTEASE"/>
    <property type="match status" value="1"/>
</dbReference>
<dbReference type="SMART" id="SM00245">
    <property type="entry name" value="TSPc"/>
    <property type="match status" value="1"/>
</dbReference>
<keyword evidence="3" id="KW-1185">Reference proteome</keyword>
<dbReference type="GO" id="GO:0008236">
    <property type="term" value="F:serine-type peptidase activity"/>
    <property type="evidence" value="ECO:0007669"/>
    <property type="project" value="InterPro"/>
</dbReference>
<evidence type="ECO:0000313" key="2">
    <source>
        <dbReference type="EMBL" id="KAA9042003.1"/>
    </source>
</evidence>
<dbReference type="InterPro" id="IPR005151">
    <property type="entry name" value="Tail-specific_protease"/>
</dbReference>
<evidence type="ECO:0000259" key="1">
    <source>
        <dbReference type="SMART" id="SM00245"/>
    </source>
</evidence>
<protein>
    <recommendedName>
        <fullName evidence="1">Tail specific protease domain-containing protein</fullName>
    </recommendedName>
</protein>
<dbReference type="Proteomes" id="UP000326903">
    <property type="component" value="Unassembled WGS sequence"/>
</dbReference>
<dbReference type="Pfam" id="PF03572">
    <property type="entry name" value="Peptidase_S41"/>
    <property type="match status" value="1"/>
</dbReference>
<dbReference type="GO" id="GO:0007165">
    <property type="term" value="P:signal transduction"/>
    <property type="evidence" value="ECO:0007669"/>
    <property type="project" value="TreeGrafter"/>
</dbReference>
<comment type="caution">
    <text evidence="2">The sequence shown here is derived from an EMBL/GenBank/DDBJ whole genome shotgun (WGS) entry which is preliminary data.</text>
</comment>
<dbReference type="GO" id="GO:0004175">
    <property type="term" value="F:endopeptidase activity"/>
    <property type="evidence" value="ECO:0007669"/>
    <property type="project" value="TreeGrafter"/>
</dbReference>
<dbReference type="PROSITE" id="PS51257">
    <property type="entry name" value="PROKAR_LIPOPROTEIN"/>
    <property type="match status" value="1"/>
</dbReference>
<dbReference type="SUPFAM" id="SSF52096">
    <property type="entry name" value="ClpP/crotonase"/>
    <property type="match status" value="1"/>
</dbReference>
<proteinExistence type="predicted"/>
<dbReference type="AlphaFoldDB" id="A0A5J5INV9"/>
<gene>
    <name evidence="2" type="ORF">FW778_08300</name>
</gene>
<dbReference type="Gene3D" id="3.90.226.10">
    <property type="entry name" value="2-enoyl-CoA Hydratase, Chain A, domain 1"/>
    <property type="match status" value="1"/>
</dbReference>
<feature type="domain" description="Tail specific protease" evidence="1">
    <location>
        <begin position="230"/>
        <end position="461"/>
    </location>
</feature>
<dbReference type="EMBL" id="VYQF01000001">
    <property type="protein sequence ID" value="KAA9042003.1"/>
    <property type="molecule type" value="Genomic_DNA"/>
</dbReference>
<dbReference type="PANTHER" id="PTHR32060:SF30">
    <property type="entry name" value="CARBOXY-TERMINAL PROCESSING PROTEASE CTPA"/>
    <property type="match status" value="1"/>
</dbReference>
<accession>A0A5J5INV9</accession>
<dbReference type="InterPro" id="IPR029045">
    <property type="entry name" value="ClpP/crotonase-like_dom_sf"/>
</dbReference>
<dbReference type="GO" id="GO:0006508">
    <property type="term" value="P:proteolysis"/>
    <property type="evidence" value="ECO:0007669"/>
    <property type="project" value="InterPro"/>
</dbReference>